<name>A0AAW2CVC3_9ROSI</name>
<dbReference type="GO" id="GO:0004197">
    <property type="term" value="F:cysteine-type endopeptidase activity"/>
    <property type="evidence" value="ECO:0007669"/>
    <property type="project" value="InterPro"/>
</dbReference>
<proteinExistence type="inferred from homology"/>
<accession>A0AAW2CVC3</accession>
<dbReference type="Proteomes" id="UP001459277">
    <property type="component" value="Unassembled WGS sequence"/>
</dbReference>
<feature type="region of interest" description="Disordered" evidence="2">
    <location>
        <begin position="193"/>
        <end position="214"/>
    </location>
</feature>
<dbReference type="Pfam" id="PF00656">
    <property type="entry name" value="Peptidase_C14"/>
    <property type="match status" value="1"/>
</dbReference>
<evidence type="ECO:0000259" key="3">
    <source>
        <dbReference type="Pfam" id="PF00656"/>
    </source>
</evidence>
<gene>
    <name evidence="4" type="ORF">SO802_015818</name>
</gene>
<comment type="caution">
    <text evidence="4">The sequence shown here is derived from an EMBL/GenBank/DDBJ whole genome shotgun (WGS) entry which is preliminary data.</text>
</comment>
<evidence type="ECO:0000256" key="2">
    <source>
        <dbReference type="SAM" id="MobiDB-lite"/>
    </source>
</evidence>
<sequence>MRQQRLCYAPPQIGEMPRDHAYYCWYRLVTRKYVDRNSTKLNIMIESHNALLEMLPKGSPGHNHIWRVLNAMAGLGGGPAAMAPISTPSRGRRATASPSTSTARGRGRCAIASPSTSAARGRGLRITTPRVVTSLDIPTPILQASPQLEVPPPIPDSSPQSEIPPPMFTLFLSLHRILIVCIYCLCQYDDEDDEPKDDASQPPPPPKHYTRVKKCKIGHGSQQRNYTGDEIDEYDEALCPLGFQTQGIIVDDEINETIVRLLPLGVKLHAIIDACHSGTILDLPFLCRMDRRTIALDQVCGKEQEALSRITSTGAMTYSFIQAIERGQATTYGAMLNAMQSTIHNTDDDLGGGGIVTSFITMLLTGGSGGGLRQVWLSL</sequence>
<dbReference type="PANTHER" id="PTHR48104">
    <property type="entry name" value="METACASPASE-4"/>
    <property type="match status" value="1"/>
</dbReference>
<evidence type="ECO:0000313" key="4">
    <source>
        <dbReference type="EMBL" id="KAL0002037.1"/>
    </source>
</evidence>
<comment type="similarity">
    <text evidence="1">Belongs to the peptidase C14B family.</text>
</comment>
<feature type="region of interest" description="Disordered" evidence="2">
    <location>
        <begin position="84"/>
        <end position="121"/>
    </location>
</feature>
<dbReference type="GO" id="GO:0005737">
    <property type="term" value="C:cytoplasm"/>
    <property type="evidence" value="ECO:0007669"/>
    <property type="project" value="TreeGrafter"/>
</dbReference>
<feature type="domain" description="Peptidase C14 caspase" evidence="3">
    <location>
        <begin position="218"/>
        <end position="345"/>
    </location>
</feature>
<protein>
    <recommendedName>
        <fullName evidence="3">Peptidase C14 caspase domain-containing protein</fullName>
    </recommendedName>
</protein>
<evidence type="ECO:0000256" key="1">
    <source>
        <dbReference type="ARBA" id="ARBA00009005"/>
    </source>
</evidence>
<reference evidence="4 5" key="1">
    <citation type="submission" date="2024-01" db="EMBL/GenBank/DDBJ databases">
        <title>A telomere-to-telomere, gap-free genome of sweet tea (Lithocarpus litseifolius).</title>
        <authorList>
            <person name="Zhou J."/>
        </authorList>
    </citation>
    <scope>NUCLEOTIDE SEQUENCE [LARGE SCALE GENOMIC DNA]</scope>
    <source>
        <strain evidence="4">Zhou-2022a</strain>
        <tissue evidence="4">Leaf</tissue>
    </source>
</reference>
<dbReference type="PANTHER" id="PTHR48104:SF30">
    <property type="entry name" value="METACASPASE-1"/>
    <property type="match status" value="1"/>
</dbReference>
<evidence type="ECO:0000313" key="5">
    <source>
        <dbReference type="Proteomes" id="UP001459277"/>
    </source>
</evidence>
<dbReference type="AlphaFoldDB" id="A0AAW2CVC3"/>
<dbReference type="InterPro" id="IPR050452">
    <property type="entry name" value="Metacaspase"/>
</dbReference>
<dbReference type="InterPro" id="IPR011600">
    <property type="entry name" value="Pept_C14_caspase"/>
</dbReference>
<dbReference type="EMBL" id="JAZDWU010000005">
    <property type="protein sequence ID" value="KAL0002037.1"/>
    <property type="molecule type" value="Genomic_DNA"/>
</dbReference>
<dbReference type="Gene3D" id="3.40.50.12660">
    <property type="match status" value="1"/>
</dbReference>
<organism evidence="4 5">
    <name type="scientific">Lithocarpus litseifolius</name>
    <dbReference type="NCBI Taxonomy" id="425828"/>
    <lineage>
        <taxon>Eukaryota</taxon>
        <taxon>Viridiplantae</taxon>
        <taxon>Streptophyta</taxon>
        <taxon>Embryophyta</taxon>
        <taxon>Tracheophyta</taxon>
        <taxon>Spermatophyta</taxon>
        <taxon>Magnoliopsida</taxon>
        <taxon>eudicotyledons</taxon>
        <taxon>Gunneridae</taxon>
        <taxon>Pentapetalae</taxon>
        <taxon>rosids</taxon>
        <taxon>fabids</taxon>
        <taxon>Fagales</taxon>
        <taxon>Fagaceae</taxon>
        <taxon>Lithocarpus</taxon>
    </lineage>
</organism>
<dbReference type="GO" id="GO:0006508">
    <property type="term" value="P:proteolysis"/>
    <property type="evidence" value="ECO:0007669"/>
    <property type="project" value="InterPro"/>
</dbReference>
<keyword evidence="5" id="KW-1185">Reference proteome</keyword>